<dbReference type="Proteomes" id="UP000518266">
    <property type="component" value="Unassembled WGS sequence"/>
</dbReference>
<evidence type="ECO:0000256" key="1">
    <source>
        <dbReference type="SAM" id="MobiDB-lite"/>
    </source>
</evidence>
<accession>A0A7J5YZQ2</accession>
<organism evidence="2 3">
    <name type="scientific">Dissostichus mawsoni</name>
    <name type="common">Antarctic cod</name>
    <dbReference type="NCBI Taxonomy" id="36200"/>
    <lineage>
        <taxon>Eukaryota</taxon>
        <taxon>Metazoa</taxon>
        <taxon>Chordata</taxon>
        <taxon>Craniata</taxon>
        <taxon>Vertebrata</taxon>
        <taxon>Euteleostomi</taxon>
        <taxon>Actinopterygii</taxon>
        <taxon>Neopterygii</taxon>
        <taxon>Teleostei</taxon>
        <taxon>Neoteleostei</taxon>
        <taxon>Acanthomorphata</taxon>
        <taxon>Eupercaria</taxon>
        <taxon>Perciformes</taxon>
        <taxon>Notothenioidei</taxon>
        <taxon>Nototheniidae</taxon>
        <taxon>Dissostichus</taxon>
    </lineage>
</organism>
<sequence length="134" mass="14660">MASNAQNIKGETDMGYRSNYSKEVTAHDDASENEVWSEAMNTAFEQSEHGPNYQMPGENPSVPDPDESTESLTYSSVYDNQDSGPGSALYPRHQEHVSGSAAIFIFEEILDKVIPSPCDDHNCNTVGIPEARAC</sequence>
<dbReference type="OrthoDB" id="8686413at2759"/>
<reference evidence="2 3" key="1">
    <citation type="submission" date="2020-03" db="EMBL/GenBank/DDBJ databases">
        <title>Dissostichus mawsoni Genome sequencing and assembly.</title>
        <authorList>
            <person name="Park H."/>
        </authorList>
    </citation>
    <scope>NUCLEOTIDE SEQUENCE [LARGE SCALE GENOMIC DNA]</scope>
    <source>
        <strain evidence="2">DM0001</strain>
        <tissue evidence="2">Muscle</tissue>
    </source>
</reference>
<comment type="caution">
    <text evidence="2">The sequence shown here is derived from an EMBL/GenBank/DDBJ whole genome shotgun (WGS) entry which is preliminary data.</text>
</comment>
<proteinExistence type="predicted"/>
<dbReference type="AlphaFoldDB" id="A0A7J5YZQ2"/>
<keyword evidence="3" id="KW-1185">Reference proteome</keyword>
<name>A0A7J5YZQ2_DISMA</name>
<feature type="region of interest" description="Disordered" evidence="1">
    <location>
        <begin position="1"/>
        <end position="92"/>
    </location>
</feature>
<protein>
    <submittedName>
        <fullName evidence="2">Uncharacterized protein</fullName>
    </submittedName>
</protein>
<dbReference type="EMBL" id="JAAKFY010000007">
    <property type="protein sequence ID" value="KAF3854683.1"/>
    <property type="molecule type" value="Genomic_DNA"/>
</dbReference>
<gene>
    <name evidence="2" type="ORF">F7725_022738</name>
</gene>
<feature type="compositionally biased region" description="Polar residues" evidence="1">
    <location>
        <begin position="70"/>
        <end position="84"/>
    </location>
</feature>
<evidence type="ECO:0000313" key="2">
    <source>
        <dbReference type="EMBL" id="KAF3854683.1"/>
    </source>
</evidence>
<evidence type="ECO:0000313" key="3">
    <source>
        <dbReference type="Proteomes" id="UP000518266"/>
    </source>
</evidence>